<dbReference type="Gene3D" id="2.40.30.170">
    <property type="match status" value="1"/>
</dbReference>
<dbReference type="PANTHER" id="PTHR30469:SF15">
    <property type="entry name" value="HLYD FAMILY OF SECRETION PROTEINS"/>
    <property type="match status" value="1"/>
</dbReference>
<dbReference type="InterPro" id="IPR058637">
    <property type="entry name" value="YknX-like_C"/>
</dbReference>
<dbReference type="InterPro" id="IPR006143">
    <property type="entry name" value="RND_pump_MFP"/>
</dbReference>
<feature type="domain" description="CzcB-like barrel-sandwich hybrid" evidence="4">
    <location>
        <begin position="83"/>
        <end position="211"/>
    </location>
</feature>
<keyword evidence="3" id="KW-0732">Signal</keyword>
<evidence type="ECO:0000256" key="1">
    <source>
        <dbReference type="ARBA" id="ARBA00009477"/>
    </source>
</evidence>
<evidence type="ECO:0000259" key="4">
    <source>
        <dbReference type="Pfam" id="PF25973"/>
    </source>
</evidence>
<dbReference type="NCBIfam" id="TIGR01730">
    <property type="entry name" value="RND_mfp"/>
    <property type="match status" value="1"/>
</dbReference>
<reference evidence="6" key="1">
    <citation type="submission" date="2022-05" db="EMBL/GenBank/DDBJ databases">
        <title>Schlegelella sp. nov., isolated from mangrove soil.</title>
        <authorList>
            <person name="Liu Y."/>
            <person name="Ge X."/>
            <person name="Liu W."/>
        </authorList>
    </citation>
    <scope>NUCLEOTIDE SEQUENCE</scope>
    <source>
        <strain evidence="6">S2-27</strain>
    </source>
</reference>
<dbReference type="Pfam" id="PF25989">
    <property type="entry name" value="YknX_C"/>
    <property type="match status" value="1"/>
</dbReference>
<gene>
    <name evidence="6" type="ORF">M8A51_08620</name>
</gene>
<evidence type="ECO:0000256" key="2">
    <source>
        <dbReference type="SAM" id="Coils"/>
    </source>
</evidence>
<keyword evidence="2" id="KW-0175">Coiled coil</keyword>
<evidence type="ECO:0000256" key="3">
    <source>
        <dbReference type="SAM" id="SignalP"/>
    </source>
</evidence>
<feature type="signal peptide" evidence="3">
    <location>
        <begin position="1"/>
        <end position="24"/>
    </location>
</feature>
<dbReference type="RefSeq" id="WP_251777794.1">
    <property type="nucleotide sequence ID" value="NZ_JAMKFE010000004.1"/>
</dbReference>
<dbReference type="Gene3D" id="1.10.287.470">
    <property type="entry name" value="Helix hairpin bin"/>
    <property type="match status" value="1"/>
</dbReference>
<feature type="coiled-coil region" evidence="2">
    <location>
        <begin position="112"/>
        <end position="139"/>
    </location>
</feature>
<dbReference type="SUPFAM" id="SSF111369">
    <property type="entry name" value="HlyD-like secretion proteins"/>
    <property type="match status" value="1"/>
</dbReference>
<dbReference type="InterPro" id="IPR058647">
    <property type="entry name" value="BSH_CzcB-like"/>
</dbReference>
<accession>A0ABT0YMK4</accession>
<dbReference type="PANTHER" id="PTHR30469">
    <property type="entry name" value="MULTIDRUG RESISTANCE PROTEIN MDTA"/>
    <property type="match status" value="1"/>
</dbReference>
<dbReference type="Gene3D" id="2.40.50.100">
    <property type="match status" value="1"/>
</dbReference>
<evidence type="ECO:0000313" key="7">
    <source>
        <dbReference type="Proteomes" id="UP001165541"/>
    </source>
</evidence>
<dbReference type="EMBL" id="JAMKFE010000004">
    <property type="protein sequence ID" value="MCM5679594.1"/>
    <property type="molecule type" value="Genomic_DNA"/>
</dbReference>
<feature type="domain" description="YknX-like C-terminal permuted SH3-like" evidence="5">
    <location>
        <begin position="294"/>
        <end position="363"/>
    </location>
</feature>
<comment type="caution">
    <text evidence="6">The sequence shown here is derived from an EMBL/GenBank/DDBJ whole genome shotgun (WGS) entry which is preliminary data.</text>
</comment>
<evidence type="ECO:0000313" key="6">
    <source>
        <dbReference type="EMBL" id="MCM5679594.1"/>
    </source>
</evidence>
<dbReference type="Proteomes" id="UP001165541">
    <property type="component" value="Unassembled WGS sequence"/>
</dbReference>
<organism evidence="6 7">
    <name type="scientific">Caldimonas mangrovi</name>
    <dbReference type="NCBI Taxonomy" id="2944811"/>
    <lineage>
        <taxon>Bacteria</taxon>
        <taxon>Pseudomonadati</taxon>
        <taxon>Pseudomonadota</taxon>
        <taxon>Betaproteobacteria</taxon>
        <taxon>Burkholderiales</taxon>
        <taxon>Sphaerotilaceae</taxon>
        <taxon>Caldimonas</taxon>
    </lineage>
</organism>
<protein>
    <submittedName>
        <fullName evidence="6">Efflux RND transporter periplasmic adaptor subunit</fullName>
    </submittedName>
</protein>
<dbReference type="Gene3D" id="2.40.420.20">
    <property type="match status" value="1"/>
</dbReference>
<comment type="similarity">
    <text evidence="1">Belongs to the membrane fusion protein (MFP) (TC 8.A.1) family.</text>
</comment>
<dbReference type="Pfam" id="PF25973">
    <property type="entry name" value="BSH_CzcB"/>
    <property type="match status" value="1"/>
</dbReference>
<evidence type="ECO:0000259" key="5">
    <source>
        <dbReference type="Pfam" id="PF25989"/>
    </source>
</evidence>
<sequence>MKKPRSIAAAVVVAVILAATAAWAVHASRRASAVAAVAVPKPALTVAAATLQSAVLPVRISANGNISAWQEASIGTEADGLRLAAVNVNVGDVVRRGQVLAAFASDTVNADLAQSRAAVAELEAALADAEDNARRAHGLQATGAMSAQQIQQYLTAERTARARLEAAQAAERTQQLRLAQTRVLAPDDGVISARSATVGAVLPAGQELFRLIRRGRLEWRAEVAASELAKLAPGQVARLTPAGGETIEGRLRVVSPAVDIQTRNGLVYVDLPPDTPARAGMFARGEFDIGTGRAMTLPQSAVLLRDGHAYVMRIGTDSKVMQTKVVAGRRAGDRIEITGGIDASARVVAAGGAFLGDGDLVRVVDDPVARSSGRLVSGAASAAVN</sequence>
<proteinExistence type="inferred from homology"/>
<name>A0ABT0YMK4_9BURK</name>
<feature type="chain" id="PRO_5045326531" evidence="3">
    <location>
        <begin position="25"/>
        <end position="385"/>
    </location>
</feature>
<keyword evidence="7" id="KW-1185">Reference proteome</keyword>